<proteinExistence type="predicted"/>
<dbReference type="RefSeq" id="WP_060606210.1">
    <property type="nucleotide sequence ID" value="NZ_FQZC01000003.1"/>
</dbReference>
<evidence type="ECO:0000313" key="4">
    <source>
        <dbReference type="Proteomes" id="UP000184290"/>
    </source>
</evidence>
<feature type="domain" description="Thiol:disulfide interchange protein DsbD N-terminal" evidence="2">
    <location>
        <begin position="49"/>
        <end position="149"/>
    </location>
</feature>
<keyword evidence="1" id="KW-0732">Signal</keyword>
<comment type="caution">
    <text evidence="3">The sequence shown here is derived from an EMBL/GenBank/DDBJ whole genome shotgun (WGS) entry which is preliminary data.</text>
</comment>
<accession>A0ABY1INI7</accession>
<name>A0ABY1INI7_9HYPH</name>
<evidence type="ECO:0000313" key="3">
    <source>
        <dbReference type="EMBL" id="SHJ58299.1"/>
    </source>
</evidence>
<reference evidence="3 4" key="1">
    <citation type="submission" date="2016-11" db="EMBL/GenBank/DDBJ databases">
        <authorList>
            <person name="Varghese N."/>
            <person name="Submissions S."/>
        </authorList>
    </citation>
    <scope>NUCLEOTIDE SEQUENCE [LARGE SCALE GENOMIC DNA]</scope>
    <source>
        <strain evidence="3 4">DSM 21988</strain>
    </source>
</reference>
<organism evidence="3 4">
    <name type="scientific">Aureimonas altamirensis DSM 21988</name>
    <dbReference type="NCBI Taxonomy" id="1121026"/>
    <lineage>
        <taxon>Bacteria</taxon>
        <taxon>Pseudomonadati</taxon>
        <taxon>Pseudomonadota</taxon>
        <taxon>Alphaproteobacteria</taxon>
        <taxon>Hyphomicrobiales</taxon>
        <taxon>Aurantimonadaceae</taxon>
        <taxon>Aureimonas</taxon>
    </lineage>
</organism>
<feature type="signal peptide" evidence="1">
    <location>
        <begin position="1"/>
        <end position="22"/>
    </location>
</feature>
<protein>
    <submittedName>
        <fullName evidence="3">Thiol-disulfide interchange protein, contains DsbC and DsbD domains</fullName>
    </submittedName>
</protein>
<keyword evidence="4" id="KW-1185">Reference proteome</keyword>
<sequence>MKFHLPTVLLFTLIAISHPSVAADEGSTTQADGATLRLLAIGPDKDGMVRGALAVDLKPGWKTYWIAPGQAGLAPVLDFSASDGLDGAPALRFPVPHVTDDGFSSSNVYSEPMAIAFTAQASSGAPRLDLKLTIGLCDDICVPVQARLRRDLAEKATLGETAEVHAAEAALPEIATDHLESRIEGKSLVVTLPPEIPSGPVALFAAGPPGWEFGQAEAPSPTDGAATVVAPVLRAPKDAKDGIAVDLLLAAGEYARFRPANPVAIAPDAALR</sequence>
<dbReference type="Pfam" id="PF11412">
    <property type="entry name" value="DsbD_N"/>
    <property type="match status" value="1"/>
</dbReference>
<feature type="chain" id="PRO_5045305722" evidence="1">
    <location>
        <begin position="23"/>
        <end position="272"/>
    </location>
</feature>
<dbReference type="InterPro" id="IPR028250">
    <property type="entry name" value="DsbDN"/>
</dbReference>
<evidence type="ECO:0000259" key="2">
    <source>
        <dbReference type="Pfam" id="PF11412"/>
    </source>
</evidence>
<dbReference type="EMBL" id="FQZC01000003">
    <property type="protein sequence ID" value="SHJ58299.1"/>
    <property type="molecule type" value="Genomic_DNA"/>
</dbReference>
<dbReference type="Proteomes" id="UP000184290">
    <property type="component" value="Unassembled WGS sequence"/>
</dbReference>
<gene>
    <name evidence="3" type="ORF">SAMN02745911_2938</name>
</gene>
<evidence type="ECO:0000256" key="1">
    <source>
        <dbReference type="SAM" id="SignalP"/>
    </source>
</evidence>